<feature type="transmembrane region" description="Helical" evidence="1">
    <location>
        <begin position="291"/>
        <end position="309"/>
    </location>
</feature>
<dbReference type="EMBL" id="AWFH01000001">
    <property type="protein sequence ID" value="KCZ65025.1"/>
    <property type="molecule type" value="Genomic_DNA"/>
</dbReference>
<feature type="transmembrane region" description="Helical" evidence="1">
    <location>
        <begin position="196"/>
        <end position="216"/>
    </location>
</feature>
<sequence>MEEFWRNTVDQAQTYGPQLLKAALVMIAFIIGAFIVRWLIAAAIDRTGLAKKANESTATSDSKSLGTSLAQAAFWVTILIGLMQALAIAGATQISSALHGVIDPILSYLPNVIGAALIFGIFLIIANVVRETLKAVLVFGDGMPERFGLATGRVNISGIVASVAFAVLIIIGAIMAFDVLAIEAISAPANALLTDIIGIIPNVLAAGVILAIFVLIGRFVSNLVLKTLPGTGVDSAVSELGLLKGADSGLTASTVIARVSMFLIVLLGLVAALNVLGIESLTYAMNVVLDMGVQIIFGALIIFAGVFIARLVSSAMDSTGAGATDVTARVMKWIIIVLSVILGISRMGLDPTGGVFILDVAKWMVIGGAGAFAIAFGWGGREWAARILESWRSTR</sequence>
<name>A0A059EBQ5_9PROT</name>
<feature type="transmembrane region" description="Helical" evidence="1">
    <location>
        <begin position="262"/>
        <end position="285"/>
    </location>
</feature>
<feature type="transmembrane region" description="Helical" evidence="1">
    <location>
        <begin position="330"/>
        <end position="349"/>
    </location>
</feature>
<dbReference type="GeneID" id="92499846"/>
<dbReference type="OrthoDB" id="7616157at2"/>
<dbReference type="PATRIC" id="fig|1280948.3.peg.236"/>
<keyword evidence="1" id="KW-1133">Transmembrane helix</keyword>
<comment type="caution">
    <text evidence="2">The sequence shown here is derived from an EMBL/GenBank/DDBJ whole genome shotgun (WGS) entry which is preliminary data.</text>
</comment>
<dbReference type="RefSeq" id="WP_035547178.1">
    <property type="nucleotide sequence ID" value="NZ_AWFH01000001.1"/>
</dbReference>
<evidence type="ECO:0000313" key="2">
    <source>
        <dbReference type="EMBL" id="KCZ65025.1"/>
    </source>
</evidence>
<dbReference type="InterPro" id="IPR008910">
    <property type="entry name" value="MSC_TM_helix"/>
</dbReference>
<feature type="transmembrane region" description="Helical" evidence="1">
    <location>
        <begin position="355"/>
        <end position="378"/>
    </location>
</feature>
<feature type="transmembrane region" description="Helical" evidence="1">
    <location>
        <begin position="20"/>
        <end position="44"/>
    </location>
</feature>
<protein>
    <recommendedName>
        <fullName evidence="4">Mechanosensitive ion channel protein MscS</fullName>
    </recommendedName>
</protein>
<dbReference type="AlphaFoldDB" id="A0A059EBQ5"/>
<evidence type="ECO:0008006" key="4">
    <source>
        <dbReference type="Google" id="ProtNLM"/>
    </source>
</evidence>
<evidence type="ECO:0000256" key="1">
    <source>
        <dbReference type="SAM" id="Phobius"/>
    </source>
</evidence>
<accession>A0A059EBQ5</accession>
<dbReference type="Proteomes" id="UP000024547">
    <property type="component" value="Unassembled WGS sequence"/>
</dbReference>
<organism evidence="2 3">
    <name type="scientific">Hyphomonas atlantica</name>
    <dbReference type="NCBI Taxonomy" id="1280948"/>
    <lineage>
        <taxon>Bacteria</taxon>
        <taxon>Pseudomonadati</taxon>
        <taxon>Pseudomonadota</taxon>
        <taxon>Alphaproteobacteria</taxon>
        <taxon>Hyphomonadales</taxon>
        <taxon>Hyphomonadaceae</taxon>
        <taxon>Hyphomonas</taxon>
    </lineage>
</organism>
<reference evidence="2 3" key="1">
    <citation type="journal article" date="2014" name="Antonie Van Leeuwenhoek">
        <title>Hyphomonas beringensis sp. nov. and Hyphomonas chukchiensis sp. nov., isolated from surface seawater of the Bering Sea and Chukchi Sea.</title>
        <authorList>
            <person name="Li C."/>
            <person name="Lai Q."/>
            <person name="Li G."/>
            <person name="Dong C."/>
            <person name="Wang J."/>
            <person name="Liao Y."/>
            <person name="Shao Z."/>
        </authorList>
    </citation>
    <scope>NUCLEOTIDE SEQUENCE [LARGE SCALE GENOMIC DNA]</scope>
    <source>
        <strain evidence="2 3">22II1-22F38</strain>
    </source>
</reference>
<evidence type="ECO:0000313" key="3">
    <source>
        <dbReference type="Proteomes" id="UP000024547"/>
    </source>
</evidence>
<keyword evidence="1" id="KW-0812">Transmembrane</keyword>
<feature type="transmembrane region" description="Helical" evidence="1">
    <location>
        <begin position="72"/>
        <end position="92"/>
    </location>
</feature>
<dbReference type="STRING" id="1280948.HY36_01225"/>
<feature type="transmembrane region" description="Helical" evidence="1">
    <location>
        <begin position="112"/>
        <end position="133"/>
    </location>
</feature>
<feature type="transmembrane region" description="Helical" evidence="1">
    <location>
        <begin position="154"/>
        <end position="176"/>
    </location>
</feature>
<gene>
    <name evidence="2" type="ORF">HY36_01225</name>
</gene>
<keyword evidence="3" id="KW-1185">Reference proteome</keyword>
<proteinExistence type="predicted"/>
<dbReference type="NCBIfam" id="NF033912">
    <property type="entry name" value="msc"/>
    <property type="match status" value="1"/>
</dbReference>
<dbReference type="eggNOG" id="ENOG502Z9ZP">
    <property type="taxonomic scope" value="Bacteria"/>
</dbReference>
<keyword evidence="1" id="KW-0472">Membrane</keyword>
<dbReference type="Pfam" id="PF05552">
    <property type="entry name" value="MS_channel_1st_1"/>
    <property type="match status" value="2"/>
</dbReference>